<evidence type="ECO:0000313" key="2">
    <source>
        <dbReference type="Proteomes" id="UP001470230"/>
    </source>
</evidence>
<sequence>MNLVEKIIVYNIDETGLSDWENRKPKIVIVPKDLENEDLHYPVKRGIRHITLVVTISKGGESYFPLVVTSDPSLEHIFSSLDFQFT</sequence>
<protein>
    <recommendedName>
        <fullName evidence="3">Transposase</fullName>
    </recommendedName>
</protein>
<gene>
    <name evidence="1" type="ORF">M9Y10_044250</name>
</gene>
<comment type="caution">
    <text evidence="1">The sequence shown here is derived from an EMBL/GenBank/DDBJ whole genome shotgun (WGS) entry which is preliminary data.</text>
</comment>
<reference evidence="1 2" key="1">
    <citation type="submission" date="2024-04" db="EMBL/GenBank/DDBJ databases">
        <title>Tritrichomonas musculus Genome.</title>
        <authorList>
            <person name="Alves-Ferreira E."/>
            <person name="Grigg M."/>
            <person name="Lorenzi H."/>
            <person name="Galac M."/>
        </authorList>
    </citation>
    <scope>NUCLEOTIDE SEQUENCE [LARGE SCALE GENOMIC DNA]</scope>
    <source>
        <strain evidence="1 2">EAF2021</strain>
    </source>
</reference>
<evidence type="ECO:0008006" key="3">
    <source>
        <dbReference type="Google" id="ProtNLM"/>
    </source>
</evidence>
<keyword evidence="2" id="KW-1185">Reference proteome</keyword>
<accession>A0ABR2K2G2</accession>
<dbReference type="Proteomes" id="UP001470230">
    <property type="component" value="Unassembled WGS sequence"/>
</dbReference>
<evidence type="ECO:0000313" key="1">
    <source>
        <dbReference type="EMBL" id="KAK8885121.1"/>
    </source>
</evidence>
<proteinExistence type="predicted"/>
<organism evidence="1 2">
    <name type="scientific">Tritrichomonas musculus</name>
    <dbReference type="NCBI Taxonomy" id="1915356"/>
    <lineage>
        <taxon>Eukaryota</taxon>
        <taxon>Metamonada</taxon>
        <taxon>Parabasalia</taxon>
        <taxon>Tritrichomonadida</taxon>
        <taxon>Tritrichomonadidae</taxon>
        <taxon>Tritrichomonas</taxon>
    </lineage>
</organism>
<dbReference type="EMBL" id="JAPFFF010000008">
    <property type="protein sequence ID" value="KAK8885121.1"/>
    <property type="molecule type" value="Genomic_DNA"/>
</dbReference>
<name>A0ABR2K2G2_9EUKA</name>